<protein>
    <submittedName>
        <fullName evidence="2">Uncharacterized protein</fullName>
    </submittedName>
</protein>
<organism evidence="2 3">
    <name type="scientific">Gossypium barbadense</name>
    <name type="common">Sea Island cotton</name>
    <name type="synonym">Hibiscus barbadensis</name>
    <dbReference type="NCBI Taxonomy" id="3634"/>
    <lineage>
        <taxon>Eukaryota</taxon>
        <taxon>Viridiplantae</taxon>
        <taxon>Streptophyta</taxon>
        <taxon>Embryophyta</taxon>
        <taxon>Tracheophyta</taxon>
        <taxon>Spermatophyta</taxon>
        <taxon>Magnoliopsida</taxon>
        <taxon>eudicotyledons</taxon>
        <taxon>Gunneridae</taxon>
        <taxon>Pentapetalae</taxon>
        <taxon>rosids</taxon>
        <taxon>malvids</taxon>
        <taxon>Malvales</taxon>
        <taxon>Malvaceae</taxon>
        <taxon>Malvoideae</taxon>
        <taxon>Gossypium</taxon>
    </lineage>
</organism>
<evidence type="ECO:0000313" key="2">
    <source>
        <dbReference type="EMBL" id="PPR89960.1"/>
    </source>
</evidence>
<feature type="region of interest" description="Disordered" evidence="1">
    <location>
        <begin position="1"/>
        <end position="30"/>
    </location>
</feature>
<name>A0A2P5WFT5_GOSBA</name>
<proteinExistence type="predicted"/>
<dbReference type="Proteomes" id="UP000239757">
    <property type="component" value="Unassembled WGS sequence"/>
</dbReference>
<accession>A0A2P5WFT5</accession>
<dbReference type="EMBL" id="KZ667772">
    <property type="protein sequence ID" value="PPR89960.1"/>
    <property type="molecule type" value="Genomic_DNA"/>
</dbReference>
<reference evidence="2 3" key="1">
    <citation type="submission" date="2015-01" db="EMBL/GenBank/DDBJ databases">
        <title>Genome of allotetraploid Gossypium barbadense reveals genomic plasticity and fiber elongation in cotton evolution.</title>
        <authorList>
            <person name="Chen X."/>
            <person name="Liu X."/>
            <person name="Zhao B."/>
            <person name="Zheng H."/>
            <person name="Hu Y."/>
            <person name="Lu G."/>
            <person name="Yang C."/>
            <person name="Chen J."/>
            <person name="Shan C."/>
            <person name="Zhang L."/>
            <person name="Zhou Y."/>
            <person name="Wang L."/>
            <person name="Guo W."/>
            <person name="Bai Y."/>
            <person name="Ruan J."/>
            <person name="Shangguan X."/>
            <person name="Mao Y."/>
            <person name="Jiang J."/>
            <person name="Zhu Y."/>
            <person name="Lei J."/>
            <person name="Kang H."/>
            <person name="Chen S."/>
            <person name="He X."/>
            <person name="Wang R."/>
            <person name="Wang Y."/>
            <person name="Chen J."/>
            <person name="Wang L."/>
            <person name="Yu S."/>
            <person name="Wang B."/>
            <person name="Wei J."/>
            <person name="Song S."/>
            <person name="Lu X."/>
            <person name="Gao Z."/>
            <person name="Gu W."/>
            <person name="Deng X."/>
            <person name="Ma D."/>
            <person name="Wang S."/>
            <person name="Liang W."/>
            <person name="Fang L."/>
            <person name="Cai C."/>
            <person name="Zhu X."/>
            <person name="Zhou B."/>
            <person name="Zhang Y."/>
            <person name="Chen Z."/>
            <person name="Xu S."/>
            <person name="Zhu R."/>
            <person name="Wang S."/>
            <person name="Zhang T."/>
            <person name="Zhao G."/>
        </authorList>
    </citation>
    <scope>NUCLEOTIDE SEQUENCE [LARGE SCALE GENOMIC DNA]</scope>
    <source>
        <strain evidence="3">cv. Xinhai21</strain>
        <tissue evidence="2">Leaf</tissue>
    </source>
</reference>
<dbReference type="AlphaFoldDB" id="A0A2P5WFT5"/>
<gene>
    <name evidence="2" type="ORF">GOBAR_AA30724</name>
</gene>
<evidence type="ECO:0000313" key="3">
    <source>
        <dbReference type="Proteomes" id="UP000239757"/>
    </source>
</evidence>
<feature type="compositionally biased region" description="Polar residues" evidence="1">
    <location>
        <begin position="1"/>
        <end position="17"/>
    </location>
</feature>
<sequence>MGDETTTLQAQNSSNTMEIEGDSLNHSTKTNNMVQPSLYEMSMKEVHEPFSGNIRRPIHEDRRLQIEELDEWRMDKSRTLDKPNLRQNKLNPFPNELKVRDRVLLDATDPHIVATTSIEEIPLTVLSIFPFGYGRGESSYVPHF</sequence>
<evidence type="ECO:0000256" key="1">
    <source>
        <dbReference type="SAM" id="MobiDB-lite"/>
    </source>
</evidence>